<evidence type="ECO:0000313" key="5">
    <source>
        <dbReference type="RefSeq" id="XP_022299267.1"/>
    </source>
</evidence>
<proteinExistence type="inferred from homology"/>
<comment type="pathway">
    <text evidence="3">Protein modification; protein glycosylation.</text>
</comment>
<name>A0A8B8B780_CRAVI</name>
<dbReference type="RefSeq" id="XP_022299267.1">
    <property type="nucleotide sequence ID" value="XM_022443559.1"/>
</dbReference>
<protein>
    <recommendedName>
        <fullName evidence="3">L-Fucosyltransferase</fullName>
        <ecNumber evidence="3">2.4.1.-</ecNumber>
    </recommendedName>
</protein>
<dbReference type="CDD" id="cd11301">
    <property type="entry name" value="Fut1_Fut2_like"/>
    <property type="match status" value="1"/>
</dbReference>
<dbReference type="KEGG" id="cvn:111108056"/>
<dbReference type="AlphaFoldDB" id="A0A8B8B780"/>
<dbReference type="UniPathway" id="UPA00378"/>
<dbReference type="OrthoDB" id="6048772at2759"/>
<keyword evidence="3" id="KW-0735">Signal-anchor</keyword>
<evidence type="ECO:0000256" key="3">
    <source>
        <dbReference type="RuleBase" id="RU363129"/>
    </source>
</evidence>
<accession>A0A8B8B780</accession>
<dbReference type="InterPro" id="IPR002516">
    <property type="entry name" value="Glyco_trans_11"/>
</dbReference>
<keyword evidence="2 3" id="KW-0808">Transferase</keyword>
<evidence type="ECO:0000313" key="4">
    <source>
        <dbReference type="Proteomes" id="UP000694844"/>
    </source>
</evidence>
<dbReference type="GeneID" id="111108056"/>
<gene>
    <name evidence="5" type="primary">LOC111108056</name>
</gene>
<dbReference type="PANTHER" id="PTHR11927">
    <property type="entry name" value="GALACTOSIDE 2-L-FUCOSYLTRANSFERASE"/>
    <property type="match status" value="1"/>
</dbReference>
<comment type="subcellular location">
    <subcellularLocation>
        <location evidence="3">Golgi apparatus</location>
        <location evidence="3">Golgi stack membrane</location>
        <topology evidence="3">Single-pass type II membrane protein</topology>
    </subcellularLocation>
</comment>
<dbReference type="GO" id="GO:0008107">
    <property type="term" value="F:galactoside 2-alpha-L-fucosyltransferase activity"/>
    <property type="evidence" value="ECO:0007669"/>
    <property type="project" value="InterPro"/>
</dbReference>
<evidence type="ECO:0000256" key="1">
    <source>
        <dbReference type="ARBA" id="ARBA00022676"/>
    </source>
</evidence>
<keyword evidence="1 3" id="KW-0328">Glycosyltransferase</keyword>
<dbReference type="GO" id="GO:0032580">
    <property type="term" value="C:Golgi cisterna membrane"/>
    <property type="evidence" value="ECO:0007669"/>
    <property type="project" value="UniProtKB-SubCell"/>
</dbReference>
<comment type="similarity">
    <text evidence="3">Belongs to the glycosyltransferase 11 family.</text>
</comment>
<dbReference type="PANTHER" id="PTHR11927:SF9">
    <property type="entry name" value="L-FUCOSYLTRANSFERASE"/>
    <property type="match status" value="1"/>
</dbReference>
<dbReference type="Pfam" id="PF01531">
    <property type="entry name" value="Glyco_transf_11"/>
    <property type="match status" value="1"/>
</dbReference>
<dbReference type="EC" id="2.4.1.-" evidence="3"/>
<dbReference type="GO" id="GO:0005975">
    <property type="term" value="P:carbohydrate metabolic process"/>
    <property type="evidence" value="ECO:0007669"/>
    <property type="project" value="InterPro"/>
</dbReference>
<sequence>MRYFTKSTLGGFIVFLLTTIILLQHIYLKQIPNVVTVKQSLPQESSKVPLTQTNKPIACLVFGGRLGNLMFQYAFLHVISKSKNLYPIVPERFELSNYFALPEYESHEQNRKRQECDQIQPRELERWACSYDEKFPKLATNKSIFFHGYFQSWKYWTGYEDEIRQMFTFNSDILEEARDKLSEVLNEMGYEDSPNDVVVAIHSRRGDYLREDLKEFGYITPNASYYRNAMEFFRKKFHEKRVFFVAASNDINWLREQLGKEENIFFLQNNPPFIDMAVLSLCNHVIMSSGTFGWWAGWMSRGTVVYYKHLYTPGSIYASTFRNGDVMDFIYPGWIGLS</sequence>
<evidence type="ECO:0000256" key="2">
    <source>
        <dbReference type="ARBA" id="ARBA00022679"/>
    </source>
</evidence>
<reference evidence="5" key="1">
    <citation type="submission" date="2025-08" db="UniProtKB">
        <authorList>
            <consortium name="RefSeq"/>
        </authorList>
    </citation>
    <scope>IDENTIFICATION</scope>
    <source>
        <tissue evidence="5">Whole sample</tissue>
    </source>
</reference>
<keyword evidence="3" id="KW-0333">Golgi apparatus</keyword>
<keyword evidence="3" id="KW-0325">Glycoprotein</keyword>
<organism evidence="4 5">
    <name type="scientific">Crassostrea virginica</name>
    <name type="common">Eastern oyster</name>
    <dbReference type="NCBI Taxonomy" id="6565"/>
    <lineage>
        <taxon>Eukaryota</taxon>
        <taxon>Metazoa</taxon>
        <taxon>Spiralia</taxon>
        <taxon>Lophotrochozoa</taxon>
        <taxon>Mollusca</taxon>
        <taxon>Bivalvia</taxon>
        <taxon>Autobranchia</taxon>
        <taxon>Pteriomorphia</taxon>
        <taxon>Ostreida</taxon>
        <taxon>Ostreoidea</taxon>
        <taxon>Ostreidae</taxon>
        <taxon>Crassostrea</taxon>
    </lineage>
</organism>
<keyword evidence="4" id="KW-1185">Reference proteome</keyword>
<dbReference type="Proteomes" id="UP000694844">
    <property type="component" value="Chromosome 8"/>
</dbReference>
<keyword evidence="3" id="KW-0812">Transmembrane</keyword>